<organism evidence="2 3">
    <name type="scientific">Streptomyces phaeofaciens</name>
    <dbReference type="NCBI Taxonomy" id="68254"/>
    <lineage>
        <taxon>Bacteria</taxon>
        <taxon>Bacillati</taxon>
        <taxon>Actinomycetota</taxon>
        <taxon>Actinomycetes</taxon>
        <taxon>Kitasatosporales</taxon>
        <taxon>Streptomycetaceae</taxon>
        <taxon>Streptomyces</taxon>
    </lineage>
</organism>
<dbReference type="AlphaFoldDB" id="A0A918HLK0"/>
<feature type="compositionally biased region" description="Pro residues" evidence="1">
    <location>
        <begin position="295"/>
        <end position="316"/>
    </location>
</feature>
<gene>
    <name evidence="2" type="ORF">GCM10010226_65600</name>
</gene>
<dbReference type="Proteomes" id="UP000646776">
    <property type="component" value="Unassembled WGS sequence"/>
</dbReference>
<feature type="region of interest" description="Disordered" evidence="1">
    <location>
        <begin position="385"/>
        <end position="404"/>
    </location>
</feature>
<dbReference type="EMBL" id="BMSA01000023">
    <property type="protein sequence ID" value="GGT78175.1"/>
    <property type="molecule type" value="Genomic_DNA"/>
</dbReference>
<proteinExistence type="predicted"/>
<evidence type="ECO:0000313" key="3">
    <source>
        <dbReference type="Proteomes" id="UP000646776"/>
    </source>
</evidence>
<feature type="compositionally biased region" description="Pro residues" evidence="1">
    <location>
        <begin position="196"/>
        <end position="212"/>
    </location>
</feature>
<feature type="compositionally biased region" description="Polar residues" evidence="1">
    <location>
        <begin position="504"/>
        <end position="516"/>
    </location>
</feature>
<comment type="caution">
    <text evidence="2">The sequence shown here is derived from an EMBL/GenBank/DDBJ whole genome shotgun (WGS) entry which is preliminary data.</text>
</comment>
<name>A0A918HLK0_9ACTN</name>
<feature type="compositionally biased region" description="Pro residues" evidence="1">
    <location>
        <begin position="427"/>
        <end position="438"/>
    </location>
</feature>
<reference evidence="2" key="2">
    <citation type="submission" date="2020-09" db="EMBL/GenBank/DDBJ databases">
        <authorList>
            <person name="Sun Q."/>
            <person name="Ohkuma M."/>
        </authorList>
    </citation>
    <scope>NUCLEOTIDE SEQUENCE</scope>
    <source>
        <strain evidence="2">JCM 4125</strain>
    </source>
</reference>
<sequence>MSEQPPSWSDDRKATETGYPPDAYDRVDPGRRAAPAASRQDPSQRDAPQPGASRAADTDGWYAVVYGRTHRVDEWWRALPPGMRSAGPVGRAVRAAVAGGRRLAAGPRLLLARGAHGVLVGAACRIDLIDSDMATEQHGRPLYGFVGWHHPDPRASVPAFTALAEGFAPWAGAAYRQYVAPVWRARSAPALMSAPQPSPWPARTAPPVPPAHPAYGAPSAGATGGADAQWLPAQPYTLHLLPQTEARWWWDAAAGSGAPCVLATGWQESRDADRTVLTHVCGADVTVRRTVRHSPPAPPRAPQAQAPPPAQAPAPPGERADRPRQGLCDRAKRVMGIGSADGGPPAPAQGGQQGDVPRPGGPHGRDDEDGFFTGMARVVGEFVGFGRPDPPRQEGFGGLTGPAAYEEDVPYDVVAGGTAPRAHPPRHASPPPHMPPPRHTSAPEGPVFGRTRQVSPEDASAHDAFDEWDDDPPAPTGRPSGGPGGAAPGAFADPGPRTGAPGSATDSASAPGSATDSAPGPAPDVTGDSALGPAPAPAEPPMGENE</sequence>
<keyword evidence="3" id="KW-1185">Reference proteome</keyword>
<feature type="compositionally biased region" description="Basic and acidic residues" evidence="1">
    <location>
        <begin position="318"/>
        <end position="332"/>
    </location>
</feature>
<accession>A0A918HLK0</accession>
<feature type="region of interest" description="Disordered" evidence="1">
    <location>
        <begin position="1"/>
        <end position="56"/>
    </location>
</feature>
<evidence type="ECO:0000313" key="2">
    <source>
        <dbReference type="EMBL" id="GGT78175.1"/>
    </source>
</evidence>
<dbReference type="RefSeq" id="WP_189715820.1">
    <property type="nucleotide sequence ID" value="NZ_BMSA01000023.1"/>
</dbReference>
<reference evidence="2" key="1">
    <citation type="journal article" date="2014" name="Int. J. Syst. Evol. Microbiol.">
        <title>Complete genome sequence of Corynebacterium casei LMG S-19264T (=DSM 44701T), isolated from a smear-ripened cheese.</title>
        <authorList>
            <consortium name="US DOE Joint Genome Institute (JGI-PGF)"/>
            <person name="Walter F."/>
            <person name="Albersmeier A."/>
            <person name="Kalinowski J."/>
            <person name="Ruckert C."/>
        </authorList>
    </citation>
    <scope>NUCLEOTIDE SEQUENCE</scope>
    <source>
        <strain evidence="2">JCM 4125</strain>
    </source>
</reference>
<feature type="region of interest" description="Disordered" evidence="1">
    <location>
        <begin position="195"/>
        <end position="228"/>
    </location>
</feature>
<feature type="region of interest" description="Disordered" evidence="1">
    <location>
        <begin position="288"/>
        <end position="371"/>
    </location>
</feature>
<protein>
    <submittedName>
        <fullName evidence="2">Uncharacterized protein</fullName>
    </submittedName>
</protein>
<feature type="region of interest" description="Disordered" evidence="1">
    <location>
        <begin position="415"/>
        <end position="546"/>
    </location>
</feature>
<evidence type="ECO:0000256" key="1">
    <source>
        <dbReference type="SAM" id="MobiDB-lite"/>
    </source>
</evidence>